<feature type="transmembrane region" description="Helical" evidence="9">
    <location>
        <begin position="131"/>
        <end position="148"/>
    </location>
</feature>
<protein>
    <recommendedName>
        <fullName evidence="10">Tripartite ATP-independent periplasmic transporters DctQ component domain-containing protein</fullName>
    </recommendedName>
</protein>
<evidence type="ECO:0000313" key="11">
    <source>
        <dbReference type="EMBL" id="PID57708.1"/>
    </source>
</evidence>
<evidence type="ECO:0000256" key="4">
    <source>
        <dbReference type="ARBA" id="ARBA00022519"/>
    </source>
</evidence>
<evidence type="ECO:0000256" key="2">
    <source>
        <dbReference type="ARBA" id="ARBA00022448"/>
    </source>
</evidence>
<dbReference type="PANTHER" id="PTHR35011">
    <property type="entry name" value="2,3-DIKETO-L-GULONATE TRAP TRANSPORTER SMALL PERMEASE PROTEIN YIAM"/>
    <property type="match status" value="1"/>
</dbReference>
<gene>
    <name evidence="11" type="ORF">CSB45_05600</name>
</gene>
<evidence type="ECO:0000256" key="9">
    <source>
        <dbReference type="SAM" id="Phobius"/>
    </source>
</evidence>
<evidence type="ECO:0000259" key="10">
    <source>
        <dbReference type="Pfam" id="PF04290"/>
    </source>
</evidence>
<evidence type="ECO:0000256" key="8">
    <source>
        <dbReference type="ARBA" id="ARBA00038436"/>
    </source>
</evidence>
<evidence type="ECO:0000256" key="3">
    <source>
        <dbReference type="ARBA" id="ARBA00022475"/>
    </source>
</evidence>
<evidence type="ECO:0000256" key="6">
    <source>
        <dbReference type="ARBA" id="ARBA00022989"/>
    </source>
</evidence>
<comment type="subcellular location">
    <subcellularLocation>
        <location evidence="1">Cell inner membrane</location>
        <topology evidence="1">Multi-pass membrane protein</topology>
    </subcellularLocation>
</comment>
<keyword evidence="6 9" id="KW-1133">Transmembrane helix</keyword>
<evidence type="ECO:0000313" key="12">
    <source>
        <dbReference type="Proteomes" id="UP000229740"/>
    </source>
</evidence>
<sequence length="172" mass="19199">MKTKIMRAVKFVDSVAELGAMLLLVVTIFVTAYQVLMRFVFNNPTSWSEEVTLLCLIWFGYIGVAIGVGRNYHITIESVTIKCPGRIQTWLHKFSDGLICAFGVMMVQKGILLVDVAKVQVLPATQINKSVMYLSLIVSGLLLILYTGTRLCGLYSTFEHIEGNMSLGREKE</sequence>
<proteinExistence type="inferred from homology"/>
<evidence type="ECO:0000256" key="5">
    <source>
        <dbReference type="ARBA" id="ARBA00022692"/>
    </source>
</evidence>
<keyword evidence="3" id="KW-1003">Cell membrane</keyword>
<dbReference type="PANTHER" id="PTHR35011:SF11">
    <property type="entry name" value="TRAP TRANSPORTER SMALL PERMEASE PROTEIN"/>
    <property type="match status" value="1"/>
</dbReference>
<organism evidence="11 12">
    <name type="scientific">candidate division KSB3 bacterium</name>
    <dbReference type="NCBI Taxonomy" id="2044937"/>
    <lineage>
        <taxon>Bacteria</taxon>
        <taxon>candidate division KSB3</taxon>
    </lineage>
</organism>
<dbReference type="GO" id="GO:0022857">
    <property type="term" value="F:transmembrane transporter activity"/>
    <property type="evidence" value="ECO:0007669"/>
    <property type="project" value="TreeGrafter"/>
</dbReference>
<keyword evidence="7 9" id="KW-0472">Membrane</keyword>
<feature type="domain" description="Tripartite ATP-independent periplasmic transporters DctQ component" evidence="10">
    <location>
        <begin position="28"/>
        <end position="152"/>
    </location>
</feature>
<feature type="transmembrane region" description="Helical" evidence="9">
    <location>
        <begin position="90"/>
        <end position="111"/>
    </location>
</feature>
<dbReference type="Proteomes" id="UP000229740">
    <property type="component" value="Unassembled WGS sequence"/>
</dbReference>
<feature type="transmembrane region" description="Helical" evidence="9">
    <location>
        <begin position="51"/>
        <end position="69"/>
    </location>
</feature>
<name>A0A2G6E7H3_9BACT</name>
<keyword evidence="2" id="KW-0813">Transport</keyword>
<accession>A0A2G6E7H3</accession>
<keyword evidence="4" id="KW-0997">Cell inner membrane</keyword>
<evidence type="ECO:0000256" key="1">
    <source>
        <dbReference type="ARBA" id="ARBA00004429"/>
    </source>
</evidence>
<dbReference type="GO" id="GO:0015740">
    <property type="term" value="P:C4-dicarboxylate transport"/>
    <property type="evidence" value="ECO:0007669"/>
    <property type="project" value="TreeGrafter"/>
</dbReference>
<feature type="transmembrane region" description="Helical" evidence="9">
    <location>
        <begin position="20"/>
        <end position="39"/>
    </location>
</feature>
<reference evidence="11 12" key="1">
    <citation type="submission" date="2017-10" db="EMBL/GenBank/DDBJ databases">
        <title>Novel microbial diversity and functional potential in the marine mammal oral microbiome.</title>
        <authorList>
            <person name="Dudek N.K."/>
            <person name="Sun C.L."/>
            <person name="Burstein D."/>
            <person name="Kantor R.S."/>
            <person name="Aliaga Goltsman D.S."/>
            <person name="Bik E.M."/>
            <person name="Thomas B.C."/>
            <person name="Banfield J.F."/>
            <person name="Relman D.A."/>
        </authorList>
    </citation>
    <scope>NUCLEOTIDE SEQUENCE [LARGE SCALE GENOMIC DNA]</scope>
    <source>
        <strain evidence="11">DOLZORAL124_49_17</strain>
    </source>
</reference>
<dbReference type="GO" id="GO:0005886">
    <property type="term" value="C:plasma membrane"/>
    <property type="evidence" value="ECO:0007669"/>
    <property type="project" value="UniProtKB-SubCell"/>
</dbReference>
<keyword evidence="5 9" id="KW-0812">Transmembrane</keyword>
<comment type="similarity">
    <text evidence="8">Belongs to the TRAP transporter small permease family.</text>
</comment>
<comment type="caution">
    <text evidence="11">The sequence shown here is derived from an EMBL/GenBank/DDBJ whole genome shotgun (WGS) entry which is preliminary data.</text>
</comment>
<dbReference type="Pfam" id="PF04290">
    <property type="entry name" value="DctQ"/>
    <property type="match status" value="1"/>
</dbReference>
<dbReference type="AlphaFoldDB" id="A0A2G6E7H3"/>
<dbReference type="InterPro" id="IPR055348">
    <property type="entry name" value="DctQ"/>
</dbReference>
<evidence type="ECO:0000256" key="7">
    <source>
        <dbReference type="ARBA" id="ARBA00023136"/>
    </source>
</evidence>
<dbReference type="InterPro" id="IPR007387">
    <property type="entry name" value="TRAP_DctQ"/>
</dbReference>
<dbReference type="EMBL" id="PDPS01000025">
    <property type="protein sequence ID" value="PID57708.1"/>
    <property type="molecule type" value="Genomic_DNA"/>
</dbReference>